<name>A0A098YQ96_9BACT</name>
<comment type="caution">
    <text evidence="1">The sequence shown here is derived from an EMBL/GenBank/DDBJ whole genome shotgun (WGS) entry which is preliminary data.</text>
</comment>
<protein>
    <recommendedName>
        <fullName evidence="3">Lanthionine synthetase C-like protein</fullName>
    </recommendedName>
</protein>
<gene>
    <name evidence="1" type="ORF">HMPREF9304_10220</name>
</gene>
<reference evidence="1 2" key="1">
    <citation type="submission" date="2014-07" db="EMBL/GenBank/DDBJ databases">
        <authorList>
            <person name="McCorrison J."/>
            <person name="Sanka R."/>
            <person name="Torralba M."/>
            <person name="Gillis M."/>
            <person name="Haft D.H."/>
            <person name="Methe B."/>
            <person name="Sutton G."/>
            <person name="Nelson K.E."/>
        </authorList>
    </citation>
    <scope>NUCLEOTIDE SEQUENCE [LARGE SCALE GENOMIC DNA]</scope>
    <source>
        <strain evidence="1 2">S9-PR14</strain>
    </source>
</reference>
<evidence type="ECO:0000313" key="2">
    <source>
        <dbReference type="Proteomes" id="UP000029723"/>
    </source>
</evidence>
<sequence>MSTQFSLHQKVLHHVICKSYDATSPGLLNGSMGICITLYCLSERHCSKAIKTFADHLLDTCIGNISIDTSIGFSNGLCGIAWGIDFLLYRNYITGNSKKICEDIDKRISQICPQRLDCSLEYGLKGLLHYLLAHSYNSSYHSNSFNCDFLSEVYTLTCKMVATTLDEDMRYLCKNYIGWYNGETWDYTFCLNHFIKLDLREITEENYQLYPIQLKSGLCGYLINEYN</sequence>
<evidence type="ECO:0008006" key="3">
    <source>
        <dbReference type="Google" id="ProtNLM"/>
    </source>
</evidence>
<organism evidence="1 2">
    <name type="scientific">Hoylesella timonensis S9-PR14</name>
    <dbReference type="NCBI Taxonomy" id="1401062"/>
    <lineage>
        <taxon>Bacteria</taxon>
        <taxon>Pseudomonadati</taxon>
        <taxon>Bacteroidota</taxon>
        <taxon>Bacteroidia</taxon>
        <taxon>Bacteroidales</taxon>
        <taxon>Prevotellaceae</taxon>
        <taxon>Hoylesella</taxon>
    </lineage>
</organism>
<dbReference type="Proteomes" id="UP000029723">
    <property type="component" value="Unassembled WGS sequence"/>
</dbReference>
<dbReference type="Gene3D" id="1.50.10.20">
    <property type="match status" value="1"/>
</dbReference>
<evidence type="ECO:0000313" key="1">
    <source>
        <dbReference type="EMBL" id="KGI21437.1"/>
    </source>
</evidence>
<accession>A0A098YQ96</accession>
<dbReference type="EMBL" id="JRPQ01000151">
    <property type="protein sequence ID" value="KGI21437.1"/>
    <property type="molecule type" value="Genomic_DNA"/>
</dbReference>
<dbReference type="AlphaFoldDB" id="A0A098YQ96"/>
<dbReference type="SUPFAM" id="SSF158745">
    <property type="entry name" value="LanC-like"/>
    <property type="match status" value="1"/>
</dbReference>
<proteinExistence type="predicted"/>